<sequence>MIKPNWEIFKVKFSENPQNNFEWFCYLLFCKEFNRPFGIFRYKNQAAIETDPIEIDDNLIGWQAKFYDSSLSNHNDEILNTIDKVKRDYPNINKLIFYTNQEWGQNKGNKPQGFLNVEERGASLSISIEWRTASYFESEFVSIKNEVIAKHFFTLEKSAYSLIENISKHSKNILNEIQTFVSLNNNNYEINRSQQLDKLKNSSSQVLILSGAGGVGKTSLIKKLYKQIDEQIPFYIFKATEFELRNVNDLFPNIGLNDFIKAHEDVLNKIIVVDSSEKLLDLNNSDPFKEFLSVLLREQWKIIFTTRISYLEDLNYQFFEVYKIVPENITVSNLELTELQSIAKELSFILPKDEKILDLIKTPFYLSEYLKYHNTREEIEYNEFKVKLWNKNIKKSKPERELCFLKIAFEKAKNGQFYINSNYESTVLMNELVEDGILAYEAANYFITHDIYEEWALEKIIESEFVRKEGTKNFFNSIGQSLPIRRSFRSWLSEKLSFENEDIKKFIVDAIENQKVESHWKDEIFVSVLLSSYADLFFEFFKKELLLEDQKLLKRIIFILRLACKDIDDVSLSQLGHRDLNIFSLNFVLTKPKGQGWESVIKFLFKNIEIIGISNITYFLPIIYDWNYNVRMGETTRAAALIALEHYQWAFHVNHYFSNDGEQEQILKTILYGSSEIKNELLNIFEEVIKNKWIKHRDPYYELSKMILNKLEGVLIVKISPASVLGLANIFWTHVPKKNPRYYHSGEIEQFFGLDVRHSEYHPASAFQTPTYWLLQYSFKETIDFILQFTNRSIDYYANSDFDSSVQKVEVIVGETKKEQFISHCLWNMYRGTGSPVSPYLLQSLHMALEKYLLEIGEVLNAETLEIWLIYLLRNSISASISAIVTSVVLAYPEKTFDVAKILFQTKEFIIQDTSRFISDQRARSLYSIGTNIGRNVTKFFDDERIATCDDKHRKWRLEDIFLRYQLFKNEATSDEEGDRRRKILWEILDNYYKKLPKKNKESDSDKIWRLFLARMDRRNMGIEAKVVDGNVAILFQPNLESDLQEYSNQSASKNSEHLKYISLRLWAELKFNNDKDYMKYEEYEKDPHAALHKIKEILDKLKSNKPASPYKLEYLEEENFSLMNHATPTYVAVILIKHSFNELSQEDKNFCKDIILEAMRFSLSPDYLYQISDGVEAAISALPNLFEIFPDEIESIKIVLLLSLFNESPIGGLFARGNFSIFSINAINRLWEKHFEDAESFLYGYLLLKPRYNELKKGIHLGNYVEAKDRVRKQFIQENQAELENFLTNKISIKNLEDIEKLNLRTLKIAFQLIPYHVDKEGQKVIATKIISTFARELLLEEDNENRIDYNIKYEFLNAYAYFVLNSDISEIQNYLQPFLDSFIASEIIADLFREFILVEDKLSTNDKFWFIWNMFKEKVIAICKKGMQSNAKKIVKAYLFAEVDWKDTTKEWDSLKDKDKRFFKEISERIGYLPSVLYSISKLLNTIGAPFIDDGIVWISSIIEKNEDNLNKKLESNTIYYIENICRKYAFNNREKIKRTKELKLKLIIILNFLIEKGSAIGYMLRESIA</sequence>
<dbReference type="NCBIfam" id="NF041815">
    <property type="entry name" value="Avs4"/>
    <property type="match status" value="1"/>
</dbReference>
<dbReference type="InterPro" id="IPR027417">
    <property type="entry name" value="P-loop_NTPase"/>
</dbReference>
<evidence type="ECO:0008006" key="3">
    <source>
        <dbReference type="Google" id="ProtNLM"/>
    </source>
</evidence>
<protein>
    <recommendedName>
        <fullName evidence="3">ATP-binding protein</fullName>
    </recommendedName>
</protein>
<dbReference type="Gene3D" id="3.40.50.300">
    <property type="entry name" value="P-loop containing nucleotide triphosphate hydrolases"/>
    <property type="match status" value="1"/>
</dbReference>
<dbReference type="Proteomes" id="UP000232149">
    <property type="component" value="Unassembled WGS sequence"/>
</dbReference>
<evidence type="ECO:0000313" key="1">
    <source>
        <dbReference type="EMBL" id="PJZ59586.1"/>
    </source>
</evidence>
<dbReference type="EMBL" id="NPDU01000114">
    <property type="protein sequence ID" value="PJZ59586.1"/>
    <property type="molecule type" value="Genomic_DNA"/>
</dbReference>
<dbReference type="RefSeq" id="WP_100788505.1">
    <property type="nucleotide sequence ID" value="NZ_NPDU01000114.1"/>
</dbReference>
<name>A0ABX4NUP0_9LEPT</name>
<organism evidence="1 2">
    <name type="scientific">Leptospira adleri</name>
    <dbReference type="NCBI Taxonomy" id="2023186"/>
    <lineage>
        <taxon>Bacteria</taxon>
        <taxon>Pseudomonadati</taxon>
        <taxon>Spirochaetota</taxon>
        <taxon>Spirochaetia</taxon>
        <taxon>Leptospirales</taxon>
        <taxon>Leptospiraceae</taxon>
        <taxon>Leptospira</taxon>
    </lineage>
</organism>
<evidence type="ECO:0000313" key="2">
    <source>
        <dbReference type="Proteomes" id="UP000232149"/>
    </source>
</evidence>
<gene>
    <name evidence="1" type="ORF">CH376_22920</name>
</gene>
<accession>A0ABX4NUP0</accession>
<reference evidence="1 2" key="1">
    <citation type="submission" date="2017-07" db="EMBL/GenBank/DDBJ databases">
        <title>Leptospira spp. isolated from tropical soils.</title>
        <authorList>
            <person name="Thibeaux R."/>
            <person name="Iraola G."/>
            <person name="Ferres I."/>
            <person name="Bierque E."/>
            <person name="Girault D."/>
            <person name="Soupe-Gilbert M.-E."/>
            <person name="Picardeau M."/>
            <person name="Goarant C."/>
        </authorList>
    </citation>
    <scope>NUCLEOTIDE SEQUENCE [LARGE SCALE GENOMIC DNA]</scope>
    <source>
        <strain evidence="1 2">FH2-B-D1</strain>
    </source>
</reference>
<proteinExistence type="predicted"/>
<dbReference type="SUPFAM" id="SSF52540">
    <property type="entry name" value="P-loop containing nucleoside triphosphate hydrolases"/>
    <property type="match status" value="1"/>
</dbReference>
<keyword evidence="2" id="KW-1185">Reference proteome</keyword>
<comment type="caution">
    <text evidence="1">The sequence shown here is derived from an EMBL/GenBank/DDBJ whole genome shotgun (WGS) entry which is preliminary data.</text>
</comment>